<comment type="subcellular location">
    <subcellularLocation>
        <location evidence="1">Membrane</location>
        <topology evidence="1">Multi-pass membrane protein</topology>
    </subcellularLocation>
</comment>
<feature type="transmembrane region" description="Helical" evidence="5">
    <location>
        <begin position="101"/>
        <end position="124"/>
    </location>
</feature>
<evidence type="ECO:0000256" key="1">
    <source>
        <dbReference type="ARBA" id="ARBA00004141"/>
    </source>
</evidence>
<evidence type="ECO:0000256" key="2">
    <source>
        <dbReference type="ARBA" id="ARBA00022692"/>
    </source>
</evidence>
<gene>
    <name evidence="6" type="ORF">UFOPK2576_00509</name>
</gene>
<accession>A0A6J6P2U1</accession>
<evidence type="ECO:0000256" key="5">
    <source>
        <dbReference type="SAM" id="Phobius"/>
    </source>
</evidence>
<proteinExistence type="predicted"/>
<feature type="transmembrane region" description="Helical" evidence="5">
    <location>
        <begin position="38"/>
        <end position="56"/>
    </location>
</feature>
<dbReference type="AlphaFoldDB" id="A0A6J6P2U1"/>
<evidence type="ECO:0000313" key="6">
    <source>
        <dbReference type="EMBL" id="CAB4692622.1"/>
    </source>
</evidence>
<dbReference type="PANTHER" id="PTHR30238:SF0">
    <property type="entry name" value="THYLAKOID MEMBRANE PROTEIN TERC, CHLOROPLASTIC"/>
    <property type="match status" value="1"/>
</dbReference>
<keyword evidence="3 5" id="KW-1133">Transmembrane helix</keyword>
<dbReference type="PANTHER" id="PTHR30238">
    <property type="entry name" value="MEMBRANE BOUND PREDICTED REDOX MODULATOR"/>
    <property type="match status" value="1"/>
</dbReference>
<evidence type="ECO:0000256" key="3">
    <source>
        <dbReference type="ARBA" id="ARBA00022989"/>
    </source>
</evidence>
<name>A0A6J6P2U1_9ZZZZ</name>
<keyword evidence="4 5" id="KW-0472">Membrane</keyword>
<dbReference type="Pfam" id="PF03741">
    <property type="entry name" value="TerC"/>
    <property type="match status" value="1"/>
</dbReference>
<feature type="transmembrane region" description="Helical" evidence="5">
    <location>
        <begin position="68"/>
        <end position="89"/>
    </location>
</feature>
<feature type="transmembrane region" description="Helical" evidence="5">
    <location>
        <begin position="229"/>
        <end position="252"/>
    </location>
</feature>
<dbReference type="NCBIfam" id="TIGR03718">
    <property type="entry name" value="R_switched_Alx"/>
    <property type="match status" value="1"/>
</dbReference>
<organism evidence="6">
    <name type="scientific">freshwater metagenome</name>
    <dbReference type="NCBI Taxonomy" id="449393"/>
    <lineage>
        <taxon>unclassified sequences</taxon>
        <taxon>metagenomes</taxon>
        <taxon>ecological metagenomes</taxon>
    </lineage>
</organism>
<dbReference type="EMBL" id="CAEZXQ010000058">
    <property type="protein sequence ID" value="CAB4692622.1"/>
    <property type="molecule type" value="Genomic_DNA"/>
</dbReference>
<feature type="transmembrane region" description="Helical" evidence="5">
    <location>
        <begin position="130"/>
        <end position="147"/>
    </location>
</feature>
<feature type="transmembrane region" description="Helical" evidence="5">
    <location>
        <begin position="168"/>
        <end position="195"/>
    </location>
</feature>
<evidence type="ECO:0000256" key="4">
    <source>
        <dbReference type="ARBA" id="ARBA00023136"/>
    </source>
</evidence>
<dbReference type="GO" id="GO:0016020">
    <property type="term" value="C:membrane"/>
    <property type="evidence" value="ECO:0007669"/>
    <property type="project" value="UniProtKB-SubCell"/>
</dbReference>
<keyword evidence="2 5" id="KW-0812">Transmembrane</keyword>
<feature type="transmembrane region" description="Helical" evidence="5">
    <location>
        <begin position="201"/>
        <end position="222"/>
    </location>
</feature>
<feature type="transmembrane region" description="Helical" evidence="5">
    <location>
        <begin position="6"/>
        <end position="26"/>
    </location>
</feature>
<sequence length="299" mass="32885">MSLTVWEVTIAALLAVLAFDLALAVIRRNKETSIKEAAAWTIFYVSAAIAFGYSLGVWNTTQARGEFFAGWITEYSLSVDNLFIFILILARFKIDKTKQQLVLLVGIIMALILRGIFIALGSAAISRFSWVFYIFGAFLLFTAYKLISEAGEKEWKEGKLITWFRKKGASPLTIVLVAIAFTDLIFALDSIPAIFGLTKDPYIVFTANAFALMGLRQLYFLLGGLMNKLIYLTQGLAIILGFIGIKLIVEAIHGGGTHKIFGVEIPEISTQFSLIVIVGTLIITTIASLFVSSKSKVAE</sequence>
<protein>
    <submittedName>
        <fullName evidence="6">Unannotated protein</fullName>
    </submittedName>
</protein>
<dbReference type="InterPro" id="IPR005496">
    <property type="entry name" value="Integral_membrane_TerC"/>
</dbReference>
<reference evidence="6" key="1">
    <citation type="submission" date="2020-05" db="EMBL/GenBank/DDBJ databases">
        <authorList>
            <person name="Chiriac C."/>
            <person name="Salcher M."/>
            <person name="Ghai R."/>
            <person name="Kavagutti S V."/>
        </authorList>
    </citation>
    <scope>NUCLEOTIDE SEQUENCE</scope>
</reference>
<dbReference type="InterPro" id="IPR022369">
    <property type="entry name" value="Integral_membrane_TerC_rswitch"/>
</dbReference>
<feature type="transmembrane region" description="Helical" evidence="5">
    <location>
        <begin position="272"/>
        <end position="291"/>
    </location>
</feature>